<protein>
    <recommendedName>
        <fullName evidence="5">CENP-V/GFA domain-containing protein</fullName>
    </recommendedName>
</protein>
<dbReference type="GO" id="GO:0046872">
    <property type="term" value="F:metal ion binding"/>
    <property type="evidence" value="ECO:0007669"/>
    <property type="project" value="UniProtKB-KW"/>
</dbReference>
<keyword evidence="2" id="KW-0479">Metal-binding</keyword>
<dbReference type="InterPro" id="IPR011057">
    <property type="entry name" value="Mss4-like_sf"/>
</dbReference>
<comment type="similarity">
    <text evidence="1">Belongs to the Gfa family.</text>
</comment>
<feature type="domain" description="CENP-V/GFA" evidence="5">
    <location>
        <begin position="4"/>
        <end position="120"/>
    </location>
</feature>
<sequence>MKNYKGKCSCEGIEFEFEGEPLNTVFCYCKECQSHTGSDKWFGLWVQIDKFKITKGTPSSYTRIADSGHEVHHNFCSNCGTTVCAEITVANFYSVPATALIKHNFSPNMAIYAASAPEWAVFPEGVPKHDTLPPNMGG</sequence>
<evidence type="ECO:0000313" key="6">
    <source>
        <dbReference type="EMBL" id="VAW75016.1"/>
    </source>
</evidence>
<evidence type="ECO:0000256" key="3">
    <source>
        <dbReference type="ARBA" id="ARBA00022833"/>
    </source>
</evidence>
<reference evidence="6" key="1">
    <citation type="submission" date="2018-06" db="EMBL/GenBank/DDBJ databases">
        <authorList>
            <person name="Zhirakovskaya E."/>
        </authorList>
    </citation>
    <scope>NUCLEOTIDE SEQUENCE</scope>
</reference>
<name>A0A3B0Z2S7_9ZZZZ</name>
<evidence type="ECO:0000259" key="5">
    <source>
        <dbReference type="PROSITE" id="PS51891"/>
    </source>
</evidence>
<keyword evidence="3" id="KW-0862">Zinc</keyword>
<dbReference type="EMBL" id="UOFN01000045">
    <property type="protein sequence ID" value="VAW75016.1"/>
    <property type="molecule type" value="Genomic_DNA"/>
</dbReference>
<evidence type="ECO:0000256" key="4">
    <source>
        <dbReference type="ARBA" id="ARBA00023239"/>
    </source>
</evidence>
<dbReference type="AlphaFoldDB" id="A0A3B0Z2S7"/>
<evidence type="ECO:0000256" key="2">
    <source>
        <dbReference type="ARBA" id="ARBA00022723"/>
    </source>
</evidence>
<dbReference type="PANTHER" id="PTHR33337">
    <property type="entry name" value="GFA DOMAIN-CONTAINING PROTEIN"/>
    <property type="match status" value="1"/>
</dbReference>
<dbReference type="PROSITE" id="PS51891">
    <property type="entry name" value="CENP_V_GFA"/>
    <property type="match status" value="1"/>
</dbReference>
<accession>A0A3B0Z2S7</accession>
<dbReference type="Pfam" id="PF04828">
    <property type="entry name" value="GFA"/>
    <property type="match status" value="1"/>
</dbReference>
<keyword evidence="4" id="KW-0456">Lyase</keyword>
<evidence type="ECO:0000256" key="1">
    <source>
        <dbReference type="ARBA" id="ARBA00005495"/>
    </source>
</evidence>
<dbReference type="PANTHER" id="PTHR33337:SF40">
    <property type="entry name" value="CENP-V_GFA DOMAIN-CONTAINING PROTEIN-RELATED"/>
    <property type="match status" value="1"/>
</dbReference>
<dbReference type="InterPro" id="IPR006913">
    <property type="entry name" value="CENP-V/GFA"/>
</dbReference>
<dbReference type="GO" id="GO:0016846">
    <property type="term" value="F:carbon-sulfur lyase activity"/>
    <property type="evidence" value="ECO:0007669"/>
    <property type="project" value="InterPro"/>
</dbReference>
<dbReference type="SUPFAM" id="SSF51316">
    <property type="entry name" value="Mss4-like"/>
    <property type="match status" value="1"/>
</dbReference>
<gene>
    <name evidence="6" type="ORF">MNBD_GAMMA15-2262</name>
</gene>
<organism evidence="6">
    <name type="scientific">hydrothermal vent metagenome</name>
    <dbReference type="NCBI Taxonomy" id="652676"/>
    <lineage>
        <taxon>unclassified sequences</taxon>
        <taxon>metagenomes</taxon>
        <taxon>ecological metagenomes</taxon>
    </lineage>
</organism>
<dbReference type="Gene3D" id="3.90.1590.10">
    <property type="entry name" value="glutathione-dependent formaldehyde- activating enzyme (gfa)"/>
    <property type="match status" value="1"/>
</dbReference>
<proteinExistence type="inferred from homology"/>